<organism evidence="1 2">
    <name type="scientific">Caenorhabditis angaria</name>
    <dbReference type="NCBI Taxonomy" id="860376"/>
    <lineage>
        <taxon>Eukaryota</taxon>
        <taxon>Metazoa</taxon>
        <taxon>Ecdysozoa</taxon>
        <taxon>Nematoda</taxon>
        <taxon>Chromadorea</taxon>
        <taxon>Rhabditida</taxon>
        <taxon>Rhabditina</taxon>
        <taxon>Rhabditomorpha</taxon>
        <taxon>Rhabditoidea</taxon>
        <taxon>Rhabditidae</taxon>
        <taxon>Peloderinae</taxon>
        <taxon>Caenorhabditis</taxon>
    </lineage>
</organism>
<evidence type="ECO:0000313" key="1">
    <source>
        <dbReference type="EMBL" id="CAI5443391.1"/>
    </source>
</evidence>
<protein>
    <recommendedName>
        <fullName evidence="3">F-box domain-containing protein</fullName>
    </recommendedName>
</protein>
<dbReference type="EMBL" id="CANHGI010000002">
    <property type="protein sequence ID" value="CAI5443391.1"/>
    <property type="molecule type" value="Genomic_DNA"/>
</dbReference>
<reference evidence="1" key="1">
    <citation type="submission" date="2022-11" db="EMBL/GenBank/DDBJ databases">
        <authorList>
            <person name="Kikuchi T."/>
        </authorList>
    </citation>
    <scope>NUCLEOTIDE SEQUENCE</scope>
    <source>
        <strain evidence="1">PS1010</strain>
    </source>
</reference>
<sequence>MGSCFSRKESQKQIVKIKAKEYSDEIGWFDLPYEIRRLIIDLMDLQTRSQFAQCSEDCYEEIFESRNYIDLIEISYVIKNGIRYICILVEGKDQKWLFVIKESSRNAEVQWVMNDELVMKKTFENQNPIQVLLIYFDDFVKKNNRSLINIRIFINDFPYHKTSIRNFKNQKLEHLVLFNNKYGIDPILSGFIDLHTILNFQKTN</sequence>
<keyword evidence="2" id="KW-1185">Reference proteome</keyword>
<accession>A0A9P1IFX6</accession>
<dbReference type="Proteomes" id="UP001152747">
    <property type="component" value="Unassembled WGS sequence"/>
</dbReference>
<dbReference type="AlphaFoldDB" id="A0A9P1IFX6"/>
<proteinExistence type="predicted"/>
<gene>
    <name evidence="1" type="ORF">CAMP_LOCUS6028</name>
</gene>
<evidence type="ECO:0000313" key="2">
    <source>
        <dbReference type="Proteomes" id="UP001152747"/>
    </source>
</evidence>
<name>A0A9P1IFX6_9PELO</name>
<comment type="caution">
    <text evidence="1">The sequence shown here is derived from an EMBL/GenBank/DDBJ whole genome shotgun (WGS) entry which is preliminary data.</text>
</comment>
<evidence type="ECO:0008006" key="3">
    <source>
        <dbReference type="Google" id="ProtNLM"/>
    </source>
</evidence>